<comment type="similarity">
    <text evidence="2">Belongs to the MGMT family.</text>
</comment>
<dbReference type="RefSeq" id="WP_188551652.1">
    <property type="nucleotide sequence ID" value="NZ_BMFY01000015.1"/>
</dbReference>
<protein>
    <recommendedName>
        <fullName evidence="3">methylated-DNA--[protein]-cysteine S-methyltransferase</fullName>
        <ecNumber evidence="3">2.1.1.63</ecNumber>
    </recommendedName>
</protein>
<gene>
    <name evidence="10" type="ORF">GCM10011333_29360</name>
</gene>
<dbReference type="InterPro" id="IPR036217">
    <property type="entry name" value="MethylDNA_cys_MeTrfase_DNAb"/>
</dbReference>
<evidence type="ECO:0000256" key="2">
    <source>
        <dbReference type="ARBA" id="ARBA00008711"/>
    </source>
</evidence>
<dbReference type="FunFam" id="1.10.10.10:FF:000214">
    <property type="entry name" value="Methylated-DNA--protein-cysteine methyltransferase"/>
    <property type="match status" value="1"/>
</dbReference>
<dbReference type="InterPro" id="IPR036388">
    <property type="entry name" value="WH-like_DNA-bd_sf"/>
</dbReference>
<evidence type="ECO:0000256" key="1">
    <source>
        <dbReference type="ARBA" id="ARBA00001286"/>
    </source>
</evidence>
<comment type="catalytic activity">
    <reaction evidence="1">
        <text>a 4-O-methyl-thymidine in DNA + L-cysteinyl-[protein] = a thymidine in DNA + S-methyl-L-cysteinyl-[protein]</text>
        <dbReference type="Rhea" id="RHEA:53428"/>
        <dbReference type="Rhea" id="RHEA-COMP:10131"/>
        <dbReference type="Rhea" id="RHEA-COMP:10132"/>
        <dbReference type="Rhea" id="RHEA-COMP:13555"/>
        <dbReference type="Rhea" id="RHEA-COMP:13556"/>
        <dbReference type="ChEBI" id="CHEBI:29950"/>
        <dbReference type="ChEBI" id="CHEBI:82612"/>
        <dbReference type="ChEBI" id="CHEBI:137386"/>
        <dbReference type="ChEBI" id="CHEBI:137387"/>
        <dbReference type="EC" id="2.1.1.63"/>
    </reaction>
</comment>
<evidence type="ECO:0000256" key="6">
    <source>
        <dbReference type="ARBA" id="ARBA00022763"/>
    </source>
</evidence>
<comment type="caution">
    <text evidence="10">The sequence shown here is derived from an EMBL/GenBank/DDBJ whole genome shotgun (WGS) entry which is preliminary data.</text>
</comment>
<dbReference type="SUPFAM" id="SSF46767">
    <property type="entry name" value="Methylated DNA-protein cysteine methyltransferase, C-terminal domain"/>
    <property type="match status" value="1"/>
</dbReference>
<evidence type="ECO:0000256" key="5">
    <source>
        <dbReference type="ARBA" id="ARBA00022679"/>
    </source>
</evidence>
<dbReference type="PANTHER" id="PTHR10815">
    <property type="entry name" value="METHYLATED-DNA--PROTEIN-CYSTEINE METHYLTRANSFERASE"/>
    <property type="match status" value="1"/>
</dbReference>
<dbReference type="GO" id="GO:0006281">
    <property type="term" value="P:DNA repair"/>
    <property type="evidence" value="ECO:0007669"/>
    <property type="project" value="UniProtKB-KW"/>
</dbReference>
<dbReference type="GO" id="GO:0032259">
    <property type="term" value="P:methylation"/>
    <property type="evidence" value="ECO:0007669"/>
    <property type="project" value="UniProtKB-KW"/>
</dbReference>
<keyword evidence="7" id="KW-0234">DNA repair</keyword>
<dbReference type="NCBIfam" id="TIGR00589">
    <property type="entry name" value="ogt"/>
    <property type="match status" value="1"/>
</dbReference>
<dbReference type="Pfam" id="PF01035">
    <property type="entry name" value="DNA_binding_1"/>
    <property type="match status" value="1"/>
</dbReference>
<evidence type="ECO:0000256" key="3">
    <source>
        <dbReference type="ARBA" id="ARBA00011918"/>
    </source>
</evidence>
<keyword evidence="6" id="KW-0227">DNA damage</keyword>
<dbReference type="PANTHER" id="PTHR10815:SF13">
    <property type="entry name" value="METHYLATED-DNA--PROTEIN-CYSTEINE METHYLTRANSFERASE"/>
    <property type="match status" value="1"/>
</dbReference>
<keyword evidence="11" id="KW-1185">Reference proteome</keyword>
<dbReference type="CDD" id="cd06445">
    <property type="entry name" value="ATase"/>
    <property type="match status" value="1"/>
</dbReference>
<accession>A0A8J2XLS4</accession>
<comment type="catalytic activity">
    <reaction evidence="8">
        <text>a 6-O-methyl-2'-deoxyguanosine in DNA + L-cysteinyl-[protein] = S-methyl-L-cysteinyl-[protein] + a 2'-deoxyguanosine in DNA</text>
        <dbReference type="Rhea" id="RHEA:24000"/>
        <dbReference type="Rhea" id="RHEA-COMP:10131"/>
        <dbReference type="Rhea" id="RHEA-COMP:10132"/>
        <dbReference type="Rhea" id="RHEA-COMP:11367"/>
        <dbReference type="Rhea" id="RHEA-COMP:11368"/>
        <dbReference type="ChEBI" id="CHEBI:29950"/>
        <dbReference type="ChEBI" id="CHEBI:82612"/>
        <dbReference type="ChEBI" id="CHEBI:85445"/>
        <dbReference type="ChEBI" id="CHEBI:85448"/>
        <dbReference type="EC" id="2.1.1.63"/>
    </reaction>
</comment>
<dbReference type="Gene3D" id="1.10.10.10">
    <property type="entry name" value="Winged helix-like DNA-binding domain superfamily/Winged helix DNA-binding domain"/>
    <property type="match status" value="1"/>
</dbReference>
<feature type="domain" description="Methylated-DNA-[protein]-cysteine S-methyltransferase DNA binding" evidence="9">
    <location>
        <begin position="90"/>
        <end position="169"/>
    </location>
</feature>
<dbReference type="InterPro" id="IPR014048">
    <property type="entry name" value="MethylDNA_cys_MeTrfase_DNA-bd"/>
</dbReference>
<dbReference type="EC" id="2.1.1.63" evidence="3"/>
<dbReference type="AlphaFoldDB" id="A0A8J2XLS4"/>
<reference evidence="10" key="2">
    <citation type="submission" date="2020-09" db="EMBL/GenBank/DDBJ databases">
        <authorList>
            <person name="Sun Q."/>
            <person name="Zhou Y."/>
        </authorList>
    </citation>
    <scope>NUCLEOTIDE SEQUENCE</scope>
    <source>
        <strain evidence="10">CGMCC 1.12785</strain>
    </source>
</reference>
<keyword evidence="5" id="KW-0808">Transferase</keyword>
<evidence type="ECO:0000259" key="9">
    <source>
        <dbReference type="Pfam" id="PF01035"/>
    </source>
</evidence>
<sequence length="191" mass="19716">MNRYPYATVETPDGPFTVIADADGAVLGSGWSADAVLLGARAKLGAGQLAEHPEPGVEELRAALHAVERYYAGEVQSVVTVPRAASVGTAFQQQVWNALTVIPPGAPLSYGVLAQTLGAPRAVRAVAAACGRNPAALFAPCHRVVGKDGSLTGFAFGIDIKRSLLRRESEAALHPSGQRVAGVLNSSHGTP</sequence>
<keyword evidence="4 10" id="KW-0489">Methyltransferase</keyword>
<reference evidence="10" key="1">
    <citation type="journal article" date="2014" name="Int. J. Syst. Evol. Microbiol.">
        <title>Complete genome sequence of Corynebacterium casei LMG S-19264T (=DSM 44701T), isolated from a smear-ripened cheese.</title>
        <authorList>
            <consortium name="US DOE Joint Genome Institute (JGI-PGF)"/>
            <person name="Walter F."/>
            <person name="Albersmeier A."/>
            <person name="Kalinowski J."/>
            <person name="Ruckert C."/>
        </authorList>
    </citation>
    <scope>NUCLEOTIDE SEQUENCE</scope>
    <source>
        <strain evidence="10">CGMCC 1.12785</strain>
    </source>
</reference>
<organism evidence="10 11">
    <name type="scientific">Sediminivirga luteola</name>
    <dbReference type="NCBI Taxonomy" id="1774748"/>
    <lineage>
        <taxon>Bacteria</taxon>
        <taxon>Bacillati</taxon>
        <taxon>Actinomycetota</taxon>
        <taxon>Actinomycetes</taxon>
        <taxon>Micrococcales</taxon>
        <taxon>Brevibacteriaceae</taxon>
        <taxon>Sediminivirga</taxon>
    </lineage>
</organism>
<evidence type="ECO:0000256" key="8">
    <source>
        <dbReference type="ARBA" id="ARBA00049348"/>
    </source>
</evidence>
<evidence type="ECO:0000313" key="11">
    <source>
        <dbReference type="Proteomes" id="UP000616114"/>
    </source>
</evidence>
<evidence type="ECO:0000313" key="10">
    <source>
        <dbReference type="EMBL" id="GGA24464.1"/>
    </source>
</evidence>
<evidence type="ECO:0000256" key="7">
    <source>
        <dbReference type="ARBA" id="ARBA00023204"/>
    </source>
</evidence>
<proteinExistence type="inferred from homology"/>
<dbReference type="Proteomes" id="UP000616114">
    <property type="component" value="Unassembled WGS sequence"/>
</dbReference>
<name>A0A8J2XLS4_9MICO</name>
<evidence type="ECO:0000256" key="4">
    <source>
        <dbReference type="ARBA" id="ARBA00022603"/>
    </source>
</evidence>
<dbReference type="GO" id="GO:0003908">
    <property type="term" value="F:methylated-DNA-[protein]-cysteine S-methyltransferase activity"/>
    <property type="evidence" value="ECO:0007669"/>
    <property type="project" value="UniProtKB-EC"/>
</dbReference>
<dbReference type="EMBL" id="BMFY01000015">
    <property type="protein sequence ID" value="GGA24464.1"/>
    <property type="molecule type" value="Genomic_DNA"/>
</dbReference>